<dbReference type="PROSITE" id="PS50041">
    <property type="entry name" value="C_TYPE_LECTIN_2"/>
    <property type="match status" value="1"/>
</dbReference>
<proteinExistence type="predicted"/>
<dbReference type="InterPro" id="IPR016187">
    <property type="entry name" value="CTDL_fold"/>
</dbReference>
<dbReference type="InterPro" id="IPR001304">
    <property type="entry name" value="C-type_lectin-like"/>
</dbReference>
<dbReference type="AlphaFoldDB" id="A0AAV1GSJ3"/>
<feature type="domain" description="C-type lectin" evidence="2">
    <location>
        <begin position="35"/>
        <end position="104"/>
    </location>
</feature>
<dbReference type="SUPFAM" id="SSF56436">
    <property type="entry name" value="C-type lectin-like"/>
    <property type="match status" value="1"/>
</dbReference>
<dbReference type="InterPro" id="IPR016186">
    <property type="entry name" value="C-type_lectin-like/link_sf"/>
</dbReference>
<organism evidence="3 4">
    <name type="scientific">Xyrichtys novacula</name>
    <name type="common">Pearly razorfish</name>
    <name type="synonym">Hemipteronotus novacula</name>
    <dbReference type="NCBI Taxonomy" id="13765"/>
    <lineage>
        <taxon>Eukaryota</taxon>
        <taxon>Metazoa</taxon>
        <taxon>Chordata</taxon>
        <taxon>Craniata</taxon>
        <taxon>Vertebrata</taxon>
        <taxon>Euteleostomi</taxon>
        <taxon>Actinopterygii</taxon>
        <taxon>Neopterygii</taxon>
        <taxon>Teleostei</taxon>
        <taxon>Neoteleostei</taxon>
        <taxon>Acanthomorphata</taxon>
        <taxon>Eupercaria</taxon>
        <taxon>Labriformes</taxon>
        <taxon>Labridae</taxon>
        <taxon>Xyrichtys</taxon>
    </lineage>
</organism>
<name>A0AAV1GSJ3_XYRNO</name>
<keyword evidence="1" id="KW-0732">Signal</keyword>
<feature type="chain" id="PRO_5043863905" evidence="1">
    <location>
        <begin position="21"/>
        <end position="104"/>
    </location>
</feature>
<protein>
    <submittedName>
        <fullName evidence="3">C-type lectin domain family 20 member A</fullName>
    </submittedName>
</protein>
<reference evidence="3" key="1">
    <citation type="submission" date="2023-08" db="EMBL/GenBank/DDBJ databases">
        <authorList>
            <person name="Alioto T."/>
            <person name="Alioto T."/>
            <person name="Gomez Garrido J."/>
        </authorList>
    </citation>
    <scope>NUCLEOTIDE SEQUENCE</scope>
</reference>
<accession>A0AAV1GSJ3</accession>
<dbReference type="EMBL" id="OY660879">
    <property type="protein sequence ID" value="CAJ1076024.1"/>
    <property type="molecule type" value="Genomic_DNA"/>
</dbReference>
<dbReference type="Proteomes" id="UP001178508">
    <property type="component" value="Chromosome 16"/>
</dbReference>
<feature type="signal peptide" evidence="1">
    <location>
        <begin position="1"/>
        <end position="20"/>
    </location>
</feature>
<dbReference type="Gene3D" id="3.10.100.10">
    <property type="entry name" value="Mannose-Binding Protein A, subunit A"/>
    <property type="match status" value="1"/>
</dbReference>
<evidence type="ECO:0000313" key="3">
    <source>
        <dbReference type="EMBL" id="CAJ1076024.1"/>
    </source>
</evidence>
<evidence type="ECO:0000256" key="1">
    <source>
        <dbReference type="SAM" id="SignalP"/>
    </source>
</evidence>
<gene>
    <name evidence="3" type="ORF">XNOV1_A001305</name>
</gene>
<evidence type="ECO:0000313" key="4">
    <source>
        <dbReference type="Proteomes" id="UP001178508"/>
    </source>
</evidence>
<keyword evidence="4" id="KW-1185">Reference proteome</keyword>
<sequence length="104" mass="12246">MTKMFMVILVLLPLLPPAEAQLRTEMRTVDDVKVTWKDAQFLCRIDDEDLVSIKGERDNEKFYHTQGWIGLYRETSTSRWRWSRGGGIAEFLTWEDGKQTKHIN</sequence>
<evidence type="ECO:0000259" key="2">
    <source>
        <dbReference type="PROSITE" id="PS50041"/>
    </source>
</evidence>